<proteinExistence type="predicted"/>
<evidence type="ECO:0000256" key="5">
    <source>
        <dbReference type="SAM" id="MobiDB-lite"/>
    </source>
</evidence>
<dbReference type="EMBL" id="JANJYI010000003">
    <property type="protein sequence ID" value="KAK2657910.1"/>
    <property type="molecule type" value="Genomic_DNA"/>
</dbReference>
<dbReference type="PANTHER" id="PTHR32468">
    <property type="entry name" value="CATION/H + ANTIPORTER"/>
    <property type="match status" value="1"/>
</dbReference>
<evidence type="ECO:0000256" key="3">
    <source>
        <dbReference type="ARBA" id="ARBA00022958"/>
    </source>
</evidence>
<keyword evidence="2" id="KW-0633">Potassium transport</keyword>
<dbReference type="AlphaFoldDB" id="A0AAE0CNN5"/>
<accession>A0AAE0CNN5</accession>
<dbReference type="GO" id="GO:0006813">
    <property type="term" value="P:potassium ion transport"/>
    <property type="evidence" value="ECO:0007669"/>
    <property type="project" value="UniProtKB-KW"/>
</dbReference>
<evidence type="ECO:0000256" key="4">
    <source>
        <dbReference type="ARBA" id="ARBA00023065"/>
    </source>
</evidence>
<name>A0AAE0CNN5_9ROSI</name>
<dbReference type="GO" id="GO:0006885">
    <property type="term" value="P:regulation of pH"/>
    <property type="evidence" value="ECO:0007669"/>
    <property type="project" value="TreeGrafter"/>
</dbReference>
<keyword evidence="4" id="KW-0406">Ion transport</keyword>
<dbReference type="GO" id="GO:0012505">
    <property type="term" value="C:endomembrane system"/>
    <property type="evidence" value="ECO:0007669"/>
    <property type="project" value="TreeGrafter"/>
</dbReference>
<keyword evidence="3" id="KW-0630">Potassium</keyword>
<feature type="compositionally biased region" description="Basic and acidic residues" evidence="5">
    <location>
        <begin position="163"/>
        <end position="176"/>
    </location>
</feature>
<dbReference type="PANTHER" id="PTHR32468:SF0">
    <property type="entry name" value="K(+)_H(+) ANTIPORTER 1"/>
    <property type="match status" value="1"/>
</dbReference>
<dbReference type="InterPro" id="IPR050794">
    <property type="entry name" value="CPA2_transporter"/>
</dbReference>
<reference evidence="7" key="1">
    <citation type="journal article" date="2023" name="Plant J.">
        <title>Genome sequences and population genomics provide insights into the demographic history, inbreeding, and mutation load of two 'living fossil' tree species of Dipteronia.</title>
        <authorList>
            <person name="Feng Y."/>
            <person name="Comes H.P."/>
            <person name="Chen J."/>
            <person name="Zhu S."/>
            <person name="Lu R."/>
            <person name="Zhang X."/>
            <person name="Li P."/>
            <person name="Qiu J."/>
            <person name="Olsen K.M."/>
            <person name="Qiu Y."/>
        </authorList>
    </citation>
    <scope>NUCLEOTIDE SEQUENCE</scope>
    <source>
        <strain evidence="7">KIB01</strain>
    </source>
</reference>
<sequence length="189" mass="21284">MHLVELTDRSSSIVMVQKTRKNGVPFTNRIRRGVLQDQIVAAFKAYSQLGRVTIRHSTAVSTLPTMHEDIFHLAEKKRVGMIILPFHKQWREDGEEAMDSVCHGWREISQTVLQSAPCSVAVLVDRGFSYGSETVAEPGSIVPKRELDEITLDEFMRERGVHERVARDGGVQREGEGQQQCGIAKDRAE</sequence>
<keyword evidence="8" id="KW-1185">Reference proteome</keyword>
<dbReference type="GO" id="GO:0098662">
    <property type="term" value="P:inorganic cation transmembrane transport"/>
    <property type="evidence" value="ECO:0007669"/>
    <property type="project" value="TreeGrafter"/>
</dbReference>
<evidence type="ECO:0000313" key="8">
    <source>
        <dbReference type="Proteomes" id="UP001280121"/>
    </source>
</evidence>
<comment type="caution">
    <text evidence="7">The sequence shown here is derived from an EMBL/GenBank/DDBJ whole genome shotgun (WGS) entry which is preliminary data.</text>
</comment>
<gene>
    <name evidence="7" type="ORF">Ddye_010962</name>
</gene>
<organism evidence="7 8">
    <name type="scientific">Dipteronia dyeriana</name>
    <dbReference type="NCBI Taxonomy" id="168575"/>
    <lineage>
        <taxon>Eukaryota</taxon>
        <taxon>Viridiplantae</taxon>
        <taxon>Streptophyta</taxon>
        <taxon>Embryophyta</taxon>
        <taxon>Tracheophyta</taxon>
        <taxon>Spermatophyta</taxon>
        <taxon>Magnoliopsida</taxon>
        <taxon>eudicotyledons</taxon>
        <taxon>Gunneridae</taxon>
        <taxon>Pentapetalae</taxon>
        <taxon>rosids</taxon>
        <taxon>malvids</taxon>
        <taxon>Sapindales</taxon>
        <taxon>Sapindaceae</taxon>
        <taxon>Hippocastanoideae</taxon>
        <taxon>Acereae</taxon>
        <taxon>Dipteronia</taxon>
    </lineage>
</organism>
<evidence type="ECO:0000313" key="7">
    <source>
        <dbReference type="EMBL" id="KAK2657910.1"/>
    </source>
</evidence>
<feature type="domain" description="Cation/H(+) antiporter central" evidence="6">
    <location>
        <begin position="1"/>
        <end position="129"/>
    </location>
</feature>
<evidence type="ECO:0000256" key="2">
    <source>
        <dbReference type="ARBA" id="ARBA00022538"/>
    </source>
</evidence>
<dbReference type="InterPro" id="IPR057291">
    <property type="entry name" value="CHX17_2nd"/>
</dbReference>
<dbReference type="Proteomes" id="UP001280121">
    <property type="component" value="Unassembled WGS sequence"/>
</dbReference>
<evidence type="ECO:0000259" key="6">
    <source>
        <dbReference type="Pfam" id="PF23256"/>
    </source>
</evidence>
<keyword evidence="1" id="KW-0813">Transport</keyword>
<evidence type="ECO:0000256" key="1">
    <source>
        <dbReference type="ARBA" id="ARBA00022448"/>
    </source>
</evidence>
<protein>
    <recommendedName>
        <fullName evidence="6">Cation/H(+) antiporter central domain-containing protein</fullName>
    </recommendedName>
</protein>
<feature type="region of interest" description="Disordered" evidence="5">
    <location>
        <begin position="163"/>
        <end position="189"/>
    </location>
</feature>
<dbReference type="Pfam" id="PF23256">
    <property type="entry name" value="CHX17_2nd"/>
    <property type="match status" value="1"/>
</dbReference>